<dbReference type="PROSITE" id="PS51925">
    <property type="entry name" value="SWIB_MDM2"/>
    <property type="match status" value="1"/>
</dbReference>
<dbReference type="Gene3D" id="1.10.10.60">
    <property type="entry name" value="Homeodomain-like"/>
    <property type="match status" value="1"/>
</dbReference>
<dbReference type="OrthoDB" id="10251073at2759"/>
<reference evidence="4 5" key="1">
    <citation type="journal article" date="2012" name="PLoS Pathog.">
        <title>Diverse lifestyles and strategies of plant pathogenesis encoded in the genomes of eighteen Dothideomycetes fungi.</title>
        <authorList>
            <person name="Ohm R.A."/>
            <person name="Feau N."/>
            <person name="Henrissat B."/>
            <person name="Schoch C.L."/>
            <person name="Horwitz B.A."/>
            <person name="Barry K.W."/>
            <person name="Condon B.J."/>
            <person name="Copeland A.C."/>
            <person name="Dhillon B."/>
            <person name="Glaser F."/>
            <person name="Hesse C.N."/>
            <person name="Kosti I."/>
            <person name="LaButti K."/>
            <person name="Lindquist E.A."/>
            <person name="Lucas S."/>
            <person name="Salamov A.A."/>
            <person name="Bradshaw R.E."/>
            <person name="Ciuffetti L."/>
            <person name="Hamelin R.C."/>
            <person name="Kema G.H.J."/>
            <person name="Lawrence C."/>
            <person name="Scott J.A."/>
            <person name="Spatafora J.W."/>
            <person name="Turgeon B.G."/>
            <person name="de Wit P.J.G.M."/>
            <person name="Zhong S."/>
            <person name="Goodwin S.B."/>
            <person name="Grigoriev I.V."/>
        </authorList>
    </citation>
    <scope>NUCLEOTIDE SEQUENCE [LARGE SCALE GENOMIC DNA]</scope>
    <source>
        <strain evidence="4 5">UAMH 10762</strain>
    </source>
</reference>
<dbReference type="PROSITE" id="PS51998">
    <property type="entry name" value="DEK_C"/>
    <property type="match status" value="1"/>
</dbReference>
<evidence type="ECO:0000259" key="2">
    <source>
        <dbReference type="PROSITE" id="PS51925"/>
    </source>
</evidence>
<feature type="compositionally biased region" description="Basic residues" evidence="1">
    <location>
        <begin position="170"/>
        <end position="184"/>
    </location>
</feature>
<name>M2LC60_BAUPA</name>
<dbReference type="OMA" id="KVWQYIR"/>
<dbReference type="InterPro" id="IPR036885">
    <property type="entry name" value="SWIB_MDM2_dom_sf"/>
</dbReference>
<sequence length="289" mass="31927">MASELPPAQRASYSAIIDDILSASDLDTISAKAIRKGLQAKVDYDLSQQKDSITELIMERFNKVQREREAGASDGAVEPAPTTNGTAHAKHSHTGTTNGEVSRAVKRKVEDVDEDDDQPAPRPMKVKKEPKPEAESDEQIARRLQAEYSKGAGRSTRGGGAPSQPSKKVLGAKKEKKPKKKSATKIHSDDDSDVNTSSATEKTASKGGFNKLLNLSEPLQALLGETQLSRPQTVKRIWAYVKERELQDPSDKREIRCDELMRGVFKSERVNMFKMNKVLAQHFFPIEEA</sequence>
<dbReference type="SUPFAM" id="SSF109715">
    <property type="entry name" value="DEK C-terminal domain"/>
    <property type="match status" value="1"/>
</dbReference>
<evidence type="ECO:0000256" key="1">
    <source>
        <dbReference type="SAM" id="MobiDB-lite"/>
    </source>
</evidence>
<feature type="domain" description="DM2" evidence="2">
    <location>
        <begin position="208"/>
        <end position="285"/>
    </location>
</feature>
<dbReference type="Pfam" id="PF02201">
    <property type="entry name" value="SWIB"/>
    <property type="match status" value="1"/>
</dbReference>
<dbReference type="InterPro" id="IPR014876">
    <property type="entry name" value="DEK_C"/>
</dbReference>
<dbReference type="EMBL" id="KB445564">
    <property type="protein sequence ID" value="EMC91512.1"/>
    <property type="molecule type" value="Genomic_DNA"/>
</dbReference>
<feature type="region of interest" description="Disordered" evidence="1">
    <location>
        <begin position="65"/>
        <end position="209"/>
    </location>
</feature>
<dbReference type="Pfam" id="PF08766">
    <property type="entry name" value="DEK_C"/>
    <property type="match status" value="1"/>
</dbReference>
<keyword evidence="5" id="KW-1185">Reference proteome</keyword>
<dbReference type="STRING" id="717646.M2LC60"/>
<dbReference type="AlphaFoldDB" id="M2LC60"/>
<dbReference type="Gene3D" id="1.10.245.10">
    <property type="entry name" value="SWIB/MDM2 domain"/>
    <property type="match status" value="1"/>
</dbReference>
<dbReference type="CDD" id="cd10567">
    <property type="entry name" value="SWIB-MDM2_like"/>
    <property type="match status" value="1"/>
</dbReference>
<proteinExistence type="predicted"/>
<protein>
    <submittedName>
        <fullName evidence="4">Uncharacterized protein</fullName>
    </submittedName>
</protein>
<evidence type="ECO:0000259" key="3">
    <source>
        <dbReference type="PROSITE" id="PS51998"/>
    </source>
</evidence>
<organism evidence="4 5">
    <name type="scientific">Baudoinia panamericana (strain UAMH 10762)</name>
    <name type="common">Angels' share fungus</name>
    <name type="synonym">Baudoinia compniacensis (strain UAMH 10762)</name>
    <dbReference type="NCBI Taxonomy" id="717646"/>
    <lineage>
        <taxon>Eukaryota</taxon>
        <taxon>Fungi</taxon>
        <taxon>Dikarya</taxon>
        <taxon>Ascomycota</taxon>
        <taxon>Pezizomycotina</taxon>
        <taxon>Dothideomycetes</taxon>
        <taxon>Dothideomycetidae</taxon>
        <taxon>Mycosphaerellales</taxon>
        <taxon>Teratosphaeriaceae</taxon>
        <taxon>Baudoinia</taxon>
    </lineage>
</organism>
<dbReference type="HOGENOM" id="CLU_046065_1_1_1"/>
<dbReference type="SMART" id="SM00151">
    <property type="entry name" value="SWIB"/>
    <property type="match status" value="1"/>
</dbReference>
<dbReference type="PANTHER" id="PTHR13844">
    <property type="entry name" value="SWI/SNF-RELATED MATRIX-ASSOCIATED ACTIN-DEPENDENT REGULATOR OF CHROMATIN SUBFAMILY D"/>
    <property type="match status" value="1"/>
</dbReference>
<evidence type="ECO:0000313" key="4">
    <source>
        <dbReference type="EMBL" id="EMC91512.1"/>
    </source>
</evidence>
<dbReference type="InterPro" id="IPR003121">
    <property type="entry name" value="SWIB_MDM2_domain"/>
</dbReference>
<dbReference type="SUPFAM" id="SSF47592">
    <property type="entry name" value="SWIB/MDM2 domain"/>
    <property type="match status" value="1"/>
</dbReference>
<feature type="compositionally biased region" description="Basic and acidic residues" evidence="1">
    <location>
        <begin position="126"/>
        <end position="145"/>
    </location>
</feature>
<dbReference type="InterPro" id="IPR019835">
    <property type="entry name" value="SWIB_domain"/>
</dbReference>
<feature type="domain" description="DEK-C" evidence="3">
    <location>
        <begin position="7"/>
        <end position="62"/>
    </location>
</feature>
<dbReference type="KEGG" id="bcom:BAUCODRAFT_127412"/>
<gene>
    <name evidence="4" type="ORF">BAUCODRAFT_127412</name>
</gene>
<evidence type="ECO:0000313" key="5">
    <source>
        <dbReference type="Proteomes" id="UP000011761"/>
    </source>
</evidence>
<accession>M2LC60</accession>
<dbReference type="eggNOG" id="KOG1946">
    <property type="taxonomic scope" value="Eukaryota"/>
</dbReference>
<dbReference type="GeneID" id="19108149"/>
<dbReference type="Proteomes" id="UP000011761">
    <property type="component" value="Unassembled WGS sequence"/>
</dbReference>
<dbReference type="RefSeq" id="XP_007681798.1">
    <property type="nucleotide sequence ID" value="XM_007683608.1"/>
</dbReference>